<evidence type="ECO:0000259" key="5">
    <source>
        <dbReference type="PROSITE" id="PS50931"/>
    </source>
</evidence>
<evidence type="ECO:0000313" key="7">
    <source>
        <dbReference type="Proteomes" id="UP000006690"/>
    </source>
</evidence>
<dbReference type="SUPFAM" id="SSF46785">
    <property type="entry name" value="Winged helix' DNA-binding domain"/>
    <property type="match status" value="1"/>
</dbReference>
<dbReference type="Proteomes" id="UP000006690">
    <property type="component" value="Chromosome"/>
</dbReference>
<dbReference type="PATRIC" id="fig|932677.3.peg.4243"/>
<dbReference type="PROSITE" id="PS50931">
    <property type="entry name" value="HTH_LYSR"/>
    <property type="match status" value="1"/>
</dbReference>
<dbReference type="PANTHER" id="PTHR30126">
    <property type="entry name" value="HTH-TYPE TRANSCRIPTIONAL REGULATOR"/>
    <property type="match status" value="1"/>
</dbReference>
<dbReference type="GO" id="GO:0000976">
    <property type="term" value="F:transcription cis-regulatory region binding"/>
    <property type="evidence" value="ECO:0007669"/>
    <property type="project" value="TreeGrafter"/>
</dbReference>
<dbReference type="InterPro" id="IPR000847">
    <property type="entry name" value="LysR_HTH_N"/>
</dbReference>
<dbReference type="eggNOG" id="COG0583">
    <property type="taxonomic scope" value="Bacteria"/>
</dbReference>
<dbReference type="OrthoDB" id="6804990at2"/>
<dbReference type="EMBL" id="AP012032">
    <property type="protein sequence ID" value="BAK13763.1"/>
    <property type="molecule type" value="Genomic_DNA"/>
</dbReference>
<name>A0A0H3L748_PANAA</name>
<dbReference type="PANTHER" id="PTHR30126:SF40">
    <property type="entry name" value="HTH-TYPE TRANSCRIPTIONAL REGULATOR GLTR"/>
    <property type="match status" value="1"/>
</dbReference>
<dbReference type="PRINTS" id="PR00039">
    <property type="entry name" value="HTHLYSR"/>
</dbReference>
<dbReference type="Pfam" id="PF00126">
    <property type="entry name" value="HTH_1"/>
    <property type="match status" value="1"/>
</dbReference>
<keyword evidence="4" id="KW-0804">Transcription</keyword>
<dbReference type="RefSeq" id="WP_014595221.1">
    <property type="nucleotide sequence ID" value="NC_017531.2"/>
</dbReference>
<keyword evidence="3" id="KW-0238">DNA-binding</keyword>
<dbReference type="KEGG" id="paj:PAJ_3684"/>
<dbReference type="AlphaFoldDB" id="A0A0H3L748"/>
<evidence type="ECO:0000256" key="1">
    <source>
        <dbReference type="ARBA" id="ARBA00009437"/>
    </source>
</evidence>
<dbReference type="Gene3D" id="3.40.190.290">
    <property type="match status" value="1"/>
</dbReference>
<accession>A0A0H3L748</accession>
<evidence type="ECO:0000256" key="2">
    <source>
        <dbReference type="ARBA" id="ARBA00023015"/>
    </source>
</evidence>
<comment type="similarity">
    <text evidence="1">Belongs to the LysR transcriptional regulatory family.</text>
</comment>
<evidence type="ECO:0000256" key="4">
    <source>
        <dbReference type="ARBA" id="ARBA00023163"/>
    </source>
</evidence>
<sequence length="292" mass="32200">MDLNQLRTFVTVAETASLTRAASLLFLSQPAVSAHIKSLETEFNVRLFKRTPRGMELTAPGLIMRDEARLALDAASKFVSKARSLNAIGTCALGTISVPVILNLPQVLTQLRQRHHNVSLTIRQNISGLIIDSLLAGELDAGFIIGKVHEERLGTIVVSPITLCIVGPRAWKTQLETAGWDELRAFPWIATPEKCSFSSIARDFLHKHGIEVRPAIIADQEKTLAELVGMEVGITLMREDIALALQDSGELYIWPGEKTVSQLCFVWDREKETSPVVAALIETVRDIWQVAS</sequence>
<dbReference type="InterPro" id="IPR036388">
    <property type="entry name" value="WH-like_DNA-bd_sf"/>
</dbReference>
<feature type="domain" description="HTH lysR-type" evidence="5">
    <location>
        <begin position="1"/>
        <end position="58"/>
    </location>
</feature>
<dbReference type="GO" id="GO:0003700">
    <property type="term" value="F:DNA-binding transcription factor activity"/>
    <property type="evidence" value="ECO:0007669"/>
    <property type="project" value="InterPro"/>
</dbReference>
<evidence type="ECO:0000256" key="3">
    <source>
        <dbReference type="ARBA" id="ARBA00023125"/>
    </source>
</evidence>
<proteinExistence type="inferred from homology"/>
<dbReference type="InterPro" id="IPR036390">
    <property type="entry name" value="WH_DNA-bd_sf"/>
</dbReference>
<dbReference type="InterPro" id="IPR005119">
    <property type="entry name" value="LysR_subst-bd"/>
</dbReference>
<dbReference type="Pfam" id="PF03466">
    <property type="entry name" value="LysR_substrate"/>
    <property type="match status" value="1"/>
</dbReference>
<dbReference type="FunFam" id="1.10.10.10:FF:000001">
    <property type="entry name" value="LysR family transcriptional regulator"/>
    <property type="match status" value="1"/>
</dbReference>
<dbReference type="HOGENOM" id="CLU_039613_6_1_6"/>
<keyword evidence="2" id="KW-0805">Transcription regulation</keyword>
<gene>
    <name evidence="6" type="ordered locus">PAJ_3684</name>
</gene>
<evidence type="ECO:0000313" key="6">
    <source>
        <dbReference type="EMBL" id="BAK13763.1"/>
    </source>
</evidence>
<dbReference type="Gene3D" id="1.10.10.10">
    <property type="entry name" value="Winged helix-like DNA-binding domain superfamily/Winged helix DNA-binding domain"/>
    <property type="match status" value="1"/>
</dbReference>
<reference evidence="7" key="1">
    <citation type="journal article" date="2012" name="Appl. Microbiol. Biotechnol.">
        <title>The complete genome sequence of Pantoea ananatis AJ13355, an organism with great biotechnological potential.</title>
        <authorList>
            <person name="Hara Y."/>
            <person name="Kadotani N."/>
            <person name="Izui H."/>
            <person name="Katashkina J.I."/>
            <person name="Kuvaeva T.M."/>
            <person name="Andreeva I.G."/>
            <person name="Golubeva L.I."/>
            <person name="Malko D.B."/>
            <person name="Makeev V.J."/>
            <person name="Mashko S.V."/>
            <person name="Kozlov Y.I."/>
        </authorList>
    </citation>
    <scope>NUCLEOTIDE SEQUENCE [LARGE SCALE GENOMIC DNA]</scope>
    <source>
        <strain evidence="7">AJ13355</strain>
    </source>
</reference>
<dbReference type="SUPFAM" id="SSF53850">
    <property type="entry name" value="Periplasmic binding protein-like II"/>
    <property type="match status" value="1"/>
</dbReference>
<protein>
    <submittedName>
        <fullName evidence="6">Transcriptional regulator, LysR family</fullName>
    </submittedName>
</protein>
<organism evidence="6 7">
    <name type="scientific">Pantoea ananatis (strain AJ13355)</name>
    <dbReference type="NCBI Taxonomy" id="932677"/>
    <lineage>
        <taxon>Bacteria</taxon>
        <taxon>Pseudomonadati</taxon>
        <taxon>Pseudomonadota</taxon>
        <taxon>Gammaproteobacteria</taxon>
        <taxon>Enterobacterales</taxon>
        <taxon>Erwiniaceae</taxon>
        <taxon>Pantoea</taxon>
    </lineage>
</organism>
<dbReference type="CDD" id="cd05466">
    <property type="entry name" value="PBP2_LTTR_substrate"/>
    <property type="match status" value="1"/>
</dbReference>